<evidence type="ECO:0000313" key="2">
    <source>
        <dbReference type="EMBL" id="PAE87215.1"/>
    </source>
</evidence>
<dbReference type="AlphaFoldDB" id="A0A268NVZ7"/>
<evidence type="ECO:0000313" key="3">
    <source>
        <dbReference type="Proteomes" id="UP000216207"/>
    </source>
</evidence>
<feature type="domain" description="VOC" evidence="1">
    <location>
        <begin position="5"/>
        <end position="136"/>
    </location>
</feature>
<dbReference type="Pfam" id="PF00903">
    <property type="entry name" value="Glyoxalase"/>
    <property type="match status" value="1"/>
</dbReference>
<protein>
    <submittedName>
        <fullName evidence="2">Glyoxalase/bleomycin resistance/dioxygenase family protein</fullName>
    </submittedName>
</protein>
<dbReference type="InterPro" id="IPR004360">
    <property type="entry name" value="Glyas_Fos-R_dOase_dom"/>
</dbReference>
<dbReference type="PROSITE" id="PS51819">
    <property type="entry name" value="VOC"/>
    <property type="match status" value="2"/>
</dbReference>
<accession>A0A268NVZ7</accession>
<dbReference type="GO" id="GO:0051213">
    <property type="term" value="F:dioxygenase activity"/>
    <property type="evidence" value="ECO:0007669"/>
    <property type="project" value="UniProtKB-KW"/>
</dbReference>
<gene>
    <name evidence="2" type="ORF">CHH72_19630</name>
</gene>
<reference evidence="2 3" key="1">
    <citation type="submission" date="2017-07" db="EMBL/GenBank/DDBJ databases">
        <title>Isolation and whole genome analysis of endospore-forming bacteria from heroin.</title>
        <authorList>
            <person name="Kalinowski J."/>
            <person name="Ahrens B."/>
            <person name="Al-Dilaimi A."/>
            <person name="Winkler A."/>
            <person name="Wibberg D."/>
            <person name="Schleenbecker U."/>
            <person name="Ruckert C."/>
            <person name="Wolfel R."/>
            <person name="Grass G."/>
        </authorList>
    </citation>
    <scope>NUCLEOTIDE SEQUENCE [LARGE SCALE GENOMIC DNA]</scope>
    <source>
        <strain evidence="2 3">7539</strain>
    </source>
</reference>
<sequence length="273" mass="31762">MYRWDGGFIMVDREHFDQAVQWYEELLGWECLDKVTSWVGRKAFMKLPLSGVVTIKSFEGEYDHFQSITTEGNVKLGFATYDLDETLRYLADKNVAYTDINVLPNGRRYCDIFAFENTKLTIAEEPRGDAQTEYPPSGIVGFGNVNTIIHVRDPRLSAEWYEKHLGFNIVKVDEAKGFAHLQTEDAYDRNELNQSLWDNIWLLQTNDVVEKPNDNKARTYYDIRPEVFFKEYNQLIKNGVKPSQIAGDPINGWGGFHIYDPDHNRINVWSYIH</sequence>
<keyword evidence="2" id="KW-0223">Dioxygenase</keyword>
<dbReference type="RefSeq" id="WP_095236963.1">
    <property type="nucleotide sequence ID" value="NZ_NPCC01000038.1"/>
</dbReference>
<dbReference type="Gene3D" id="3.10.180.10">
    <property type="entry name" value="2,3-Dihydroxybiphenyl 1,2-Dioxygenase, domain 1"/>
    <property type="match status" value="2"/>
</dbReference>
<evidence type="ECO:0000259" key="1">
    <source>
        <dbReference type="PROSITE" id="PS51819"/>
    </source>
</evidence>
<dbReference type="CDD" id="cd06587">
    <property type="entry name" value="VOC"/>
    <property type="match status" value="2"/>
</dbReference>
<dbReference type="InterPro" id="IPR029068">
    <property type="entry name" value="Glyas_Bleomycin-R_OHBP_Dase"/>
</dbReference>
<dbReference type="EMBL" id="NPCC01000038">
    <property type="protein sequence ID" value="PAE87215.1"/>
    <property type="molecule type" value="Genomic_DNA"/>
</dbReference>
<organism evidence="2 3">
    <name type="scientific">Shouchella clausii</name>
    <name type="common">Alkalihalobacillus clausii</name>
    <dbReference type="NCBI Taxonomy" id="79880"/>
    <lineage>
        <taxon>Bacteria</taxon>
        <taxon>Bacillati</taxon>
        <taxon>Bacillota</taxon>
        <taxon>Bacilli</taxon>
        <taxon>Bacillales</taxon>
        <taxon>Bacillaceae</taxon>
        <taxon>Shouchella</taxon>
    </lineage>
</organism>
<dbReference type="Proteomes" id="UP000216207">
    <property type="component" value="Unassembled WGS sequence"/>
</dbReference>
<dbReference type="SUPFAM" id="SSF54593">
    <property type="entry name" value="Glyoxalase/Bleomycin resistance protein/Dihydroxybiphenyl dioxygenase"/>
    <property type="match status" value="2"/>
</dbReference>
<comment type="caution">
    <text evidence="2">The sequence shown here is derived from an EMBL/GenBank/DDBJ whole genome shotgun (WGS) entry which is preliminary data.</text>
</comment>
<keyword evidence="2" id="KW-0560">Oxidoreductase</keyword>
<feature type="domain" description="VOC" evidence="1">
    <location>
        <begin position="141"/>
        <end position="271"/>
    </location>
</feature>
<proteinExistence type="predicted"/>
<dbReference type="InterPro" id="IPR037523">
    <property type="entry name" value="VOC_core"/>
</dbReference>
<name>A0A268NVZ7_SHOCL</name>